<dbReference type="RefSeq" id="WP_261290985.1">
    <property type="nucleotide sequence ID" value="NZ_CDNE01000003.1"/>
</dbReference>
<evidence type="ECO:0000313" key="2">
    <source>
        <dbReference type="Proteomes" id="UP000049127"/>
    </source>
</evidence>
<accession>A0A0C7R5H5</accession>
<dbReference type="Proteomes" id="UP000049127">
    <property type="component" value="Unassembled WGS sequence"/>
</dbReference>
<organism evidence="1 2">
    <name type="scientific">Paraclostridium sordellii</name>
    <name type="common">Clostridium sordellii</name>
    <dbReference type="NCBI Taxonomy" id="1505"/>
    <lineage>
        <taxon>Bacteria</taxon>
        <taxon>Bacillati</taxon>
        <taxon>Bacillota</taxon>
        <taxon>Clostridia</taxon>
        <taxon>Peptostreptococcales</taxon>
        <taxon>Peptostreptococcaceae</taxon>
        <taxon>Paraclostridium</taxon>
    </lineage>
</organism>
<sequence length="41" mass="4830">MNMNKTFSELTLGDCIELYTKKNWVLIYADGKFAGMRLERK</sequence>
<gene>
    <name evidence="1" type="ORF">R28058_18481</name>
</gene>
<protein>
    <submittedName>
        <fullName evidence="1">Uncharacterized protein</fullName>
    </submittedName>
</protein>
<proteinExistence type="predicted"/>
<name>A0A0C7R5H5_PARSO</name>
<evidence type="ECO:0000313" key="1">
    <source>
        <dbReference type="EMBL" id="CEQ04115.1"/>
    </source>
</evidence>
<dbReference type="AlphaFoldDB" id="A0A0C7R5H5"/>
<reference evidence="1 2" key="1">
    <citation type="submission" date="2015-01" db="EMBL/GenBank/DDBJ databases">
        <authorList>
            <person name="Aslett A.Martin."/>
            <person name="De Silva Nishadi"/>
        </authorList>
    </citation>
    <scope>NUCLEOTIDE SEQUENCE [LARGE SCALE GENOMIC DNA]</scope>
    <source>
        <strain evidence="1 2">R28058</strain>
    </source>
</reference>
<dbReference type="EMBL" id="CEKZ01000003">
    <property type="protein sequence ID" value="CEQ04115.1"/>
    <property type="molecule type" value="Genomic_DNA"/>
</dbReference>